<accession>A0AAJ0X9F0</accession>
<keyword evidence="3 6" id="KW-0812">Transmembrane</keyword>
<feature type="transmembrane region" description="Helical" evidence="6">
    <location>
        <begin position="44"/>
        <end position="65"/>
    </location>
</feature>
<dbReference type="PANTHER" id="PTHR30485:SF2">
    <property type="entry name" value="BLL0597 PROTEIN"/>
    <property type="match status" value="1"/>
</dbReference>
<comment type="caution">
    <text evidence="8">The sequence shown here is derived from an EMBL/GenBank/DDBJ whole genome shotgun (WGS) entry which is preliminary data.</text>
</comment>
<dbReference type="GO" id="GO:0009055">
    <property type="term" value="F:electron transfer activity"/>
    <property type="evidence" value="ECO:0007669"/>
    <property type="project" value="InterPro"/>
</dbReference>
<dbReference type="AlphaFoldDB" id="A0AAJ0X9F0"/>
<sequence length="261" mass="28854">MSEQPETTHQADAIHVWDAVVRVFHWSLAVGFFVAYLSEEVMWLHVWTGYLVGVVILMRIVWGFIGPQHARFSDFAFPPKAVLAYLVDLLRFKAIRHLGHSPAGSVMVWALLAGVLAIVGSGLVLYALEEDAGPLAGFVSTEPAGESLPGESLVDPLGEPLRKTAAQDAPRFALIAPAQADEHGDEREDHDAYRWADSGEREEHEEHEGSEEFWEELHEVLANLVLALVVLHIGGVVFASLVTRENLPRSMVTGRKRPLDQ</sequence>
<gene>
    <name evidence="8" type="ORF">CKO40_06270</name>
</gene>
<dbReference type="Proteomes" id="UP001296776">
    <property type="component" value="Unassembled WGS sequence"/>
</dbReference>
<dbReference type="GO" id="GO:0020037">
    <property type="term" value="F:heme binding"/>
    <property type="evidence" value="ECO:0007669"/>
    <property type="project" value="TreeGrafter"/>
</dbReference>
<proteinExistence type="predicted"/>
<keyword evidence="9" id="KW-1185">Reference proteome</keyword>
<evidence type="ECO:0000259" key="7">
    <source>
        <dbReference type="Pfam" id="PF01292"/>
    </source>
</evidence>
<dbReference type="GO" id="GO:0022904">
    <property type="term" value="P:respiratory electron transport chain"/>
    <property type="evidence" value="ECO:0007669"/>
    <property type="project" value="InterPro"/>
</dbReference>
<dbReference type="GO" id="GO:0005886">
    <property type="term" value="C:plasma membrane"/>
    <property type="evidence" value="ECO:0007669"/>
    <property type="project" value="UniProtKB-SubCell"/>
</dbReference>
<dbReference type="InterPro" id="IPR016174">
    <property type="entry name" value="Di-haem_cyt_TM"/>
</dbReference>
<dbReference type="InterPro" id="IPR011577">
    <property type="entry name" value="Cyt_b561_bac/Ni-Hgenase"/>
</dbReference>
<feature type="domain" description="Cytochrome b561 bacterial/Ni-hydrogenase" evidence="7">
    <location>
        <begin position="16"/>
        <end position="254"/>
    </location>
</feature>
<dbReference type="InterPro" id="IPR051542">
    <property type="entry name" value="Hydrogenase_cytochrome"/>
</dbReference>
<organism evidence="8 9">
    <name type="scientific">Halochromatium glycolicum</name>
    <dbReference type="NCBI Taxonomy" id="85075"/>
    <lineage>
        <taxon>Bacteria</taxon>
        <taxon>Pseudomonadati</taxon>
        <taxon>Pseudomonadota</taxon>
        <taxon>Gammaproteobacteria</taxon>
        <taxon>Chromatiales</taxon>
        <taxon>Chromatiaceae</taxon>
        <taxon>Halochromatium</taxon>
    </lineage>
</organism>
<keyword evidence="4 6" id="KW-1133">Transmembrane helix</keyword>
<dbReference type="PANTHER" id="PTHR30485">
    <property type="entry name" value="NI/FE-HYDROGENASE 1 B-TYPE CYTOCHROME SUBUNIT"/>
    <property type="match status" value="1"/>
</dbReference>
<evidence type="ECO:0000313" key="9">
    <source>
        <dbReference type="Proteomes" id="UP001296776"/>
    </source>
</evidence>
<dbReference type="RefSeq" id="WP_200345334.1">
    <property type="nucleotide sequence ID" value="NZ_NRSJ01000007.1"/>
</dbReference>
<dbReference type="EMBL" id="NRSJ01000007">
    <property type="protein sequence ID" value="MBK1704163.1"/>
    <property type="molecule type" value="Genomic_DNA"/>
</dbReference>
<reference evidence="8" key="2">
    <citation type="journal article" date="2020" name="Microorganisms">
        <title>Osmotic Adaptation and Compatible Solute Biosynthesis of Phototrophic Bacteria as Revealed from Genome Analyses.</title>
        <authorList>
            <person name="Imhoff J.F."/>
            <person name="Rahn T."/>
            <person name="Kunzel S."/>
            <person name="Keller A."/>
            <person name="Neulinger S.C."/>
        </authorList>
    </citation>
    <scope>NUCLEOTIDE SEQUENCE</scope>
    <source>
        <strain evidence="8">DSM 11080</strain>
    </source>
</reference>
<dbReference type="Pfam" id="PF01292">
    <property type="entry name" value="Ni_hydr_CYTB"/>
    <property type="match status" value="1"/>
</dbReference>
<dbReference type="SUPFAM" id="SSF81342">
    <property type="entry name" value="Transmembrane di-heme cytochromes"/>
    <property type="match status" value="2"/>
</dbReference>
<keyword evidence="2" id="KW-1003">Cell membrane</keyword>
<evidence type="ECO:0000256" key="6">
    <source>
        <dbReference type="SAM" id="Phobius"/>
    </source>
</evidence>
<feature type="transmembrane region" description="Helical" evidence="6">
    <location>
        <begin position="220"/>
        <end position="242"/>
    </location>
</feature>
<evidence type="ECO:0000256" key="2">
    <source>
        <dbReference type="ARBA" id="ARBA00022475"/>
    </source>
</evidence>
<name>A0AAJ0X9F0_9GAMM</name>
<reference evidence="8" key="1">
    <citation type="submission" date="2017-08" db="EMBL/GenBank/DDBJ databases">
        <authorList>
            <person name="Imhoff J.F."/>
            <person name="Rahn T."/>
            <person name="Kuenzel S."/>
            <person name="Neulinger S.C."/>
        </authorList>
    </citation>
    <scope>NUCLEOTIDE SEQUENCE</scope>
    <source>
        <strain evidence="8">DSM 11080</strain>
    </source>
</reference>
<evidence type="ECO:0000313" key="8">
    <source>
        <dbReference type="EMBL" id="MBK1704163.1"/>
    </source>
</evidence>
<comment type="subcellular location">
    <subcellularLocation>
        <location evidence="1">Cell membrane</location>
        <topology evidence="1">Multi-pass membrane protein</topology>
    </subcellularLocation>
</comment>
<evidence type="ECO:0000256" key="5">
    <source>
        <dbReference type="ARBA" id="ARBA00023136"/>
    </source>
</evidence>
<feature type="transmembrane region" description="Helical" evidence="6">
    <location>
        <begin position="20"/>
        <end position="37"/>
    </location>
</feature>
<dbReference type="Gene3D" id="1.20.950.20">
    <property type="entry name" value="Transmembrane di-heme cytochromes, Chain C"/>
    <property type="match status" value="1"/>
</dbReference>
<protein>
    <recommendedName>
        <fullName evidence="7">Cytochrome b561 bacterial/Ni-hydrogenase domain-containing protein</fullName>
    </recommendedName>
</protein>
<evidence type="ECO:0000256" key="3">
    <source>
        <dbReference type="ARBA" id="ARBA00022692"/>
    </source>
</evidence>
<keyword evidence="5 6" id="KW-0472">Membrane</keyword>
<feature type="transmembrane region" description="Helical" evidence="6">
    <location>
        <begin position="106"/>
        <end position="128"/>
    </location>
</feature>
<evidence type="ECO:0000256" key="4">
    <source>
        <dbReference type="ARBA" id="ARBA00022989"/>
    </source>
</evidence>
<evidence type="ECO:0000256" key="1">
    <source>
        <dbReference type="ARBA" id="ARBA00004651"/>
    </source>
</evidence>